<dbReference type="Pfam" id="PF03061">
    <property type="entry name" value="4HBT"/>
    <property type="match status" value="1"/>
</dbReference>
<dbReference type="Proteomes" id="UP000307173">
    <property type="component" value="Unassembled WGS sequence"/>
</dbReference>
<evidence type="ECO:0000313" key="2">
    <source>
        <dbReference type="EMBL" id="TID20365.1"/>
    </source>
</evidence>
<dbReference type="InterPro" id="IPR006683">
    <property type="entry name" value="Thioestr_dom"/>
</dbReference>
<evidence type="ECO:0000259" key="1">
    <source>
        <dbReference type="Pfam" id="PF03061"/>
    </source>
</evidence>
<protein>
    <recommendedName>
        <fullName evidence="1">Thioesterase domain-containing protein</fullName>
    </recommendedName>
</protein>
<dbReference type="CDD" id="cd03440">
    <property type="entry name" value="hot_dog"/>
    <property type="match status" value="1"/>
</dbReference>
<dbReference type="AlphaFoldDB" id="A0A4T0WYA0"/>
<dbReference type="OrthoDB" id="506431at2759"/>
<accession>A0A4T0WYA0</accession>
<proteinExistence type="predicted"/>
<dbReference type="InterPro" id="IPR029069">
    <property type="entry name" value="HotDog_dom_sf"/>
</dbReference>
<organism evidence="2 3">
    <name type="scientific">Pichia inconspicua</name>
    <dbReference type="NCBI Taxonomy" id="52247"/>
    <lineage>
        <taxon>Eukaryota</taxon>
        <taxon>Fungi</taxon>
        <taxon>Dikarya</taxon>
        <taxon>Ascomycota</taxon>
        <taxon>Saccharomycotina</taxon>
        <taxon>Pichiomycetes</taxon>
        <taxon>Pichiales</taxon>
        <taxon>Pichiaceae</taxon>
        <taxon>Pichia</taxon>
    </lineage>
</organism>
<keyword evidence="3" id="KW-1185">Reference proteome</keyword>
<name>A0A4T0WYA0_9ASCO</name>
<dbReference type="Gene3D" id="3.10.129.10">
    <property type="entry name" value="Hotdog Thioesterase"/>
    <property type="match status" value="1"/>
</dbReference>
<evidence type="ECO:0000313" key="3">
    <source>
        <dbReference type="Proteomes" id="UP000307173"/>
    </source>
</evidence>
<dbReference type="EMBL" id="SELW01000580">
    <property type="protein sequence ID" value="TID20365.1"/>
    <property type="molecule type" value="Genomic_DNA"/>
</dbReference>
<dbReference type="SUPFAM" id="SSF54637">
    <property type="entry name" value="Thioesterase/thiol ester dehydrase-isomerase"/>
    <property type="match status" value="1"/>
</dbReference>
<sequence length="233" mass="26711">MGIFSKFVRGTFRGGLYLTSLGAGFALCARPWPDSPLFAKPMELVKEKRSRDNLIQHFKSKGYDDVTMFDDYQRILNNENFRVIELDQMIPEAHRYNQVTQGLLNLNNPIVLINRKEGELVMFGKADNENIIGHDNKVHNGIITILLDETTCFCGFDKLPSKRGVTAKLDLNFYGKIQPNSRFVLKTKVEEARGRKVTIKGTVISAEGDRLADAKCLLVEPRWFKYFNWVELF</sequence>
<comment type="caution">
    <text evidence="2">The sequence shown here is derived from an EMBL/GenBank/DDBJ whole genome shotgun (WGS) entry which is preliminary data.</text>
</comment>
<dbReference type="STRING" id="52247.A0A4T0WYA0"/>
<dbReference type="InterPro" id="IPR052061">
    <property type="entry name" value="PTE-AB_protein"/>
</dbReference>
<gene>
    <name evidence="2" type="ORF">CANINC_003610</name>
</gene>
<dbReference type="PANTHER" id="PTHR47260">
    <property type="entry name" value="UPF0644 PROTEIN PB2B4.06"/>
    <property type="match status" value="1"/>
</dbReference>
<reference evidence="2 3" key="1">
    <citation type="journal article" date="2019" name="Front. Genet.">
        <title>Whole-Genome Sequencing of the Opportunistic Yeast Pathogen Candida inconspicua Uncovers Its Hybrid Origin.</title>
        <authorList>
            <person name="Mixao V."/>
            <person name="Hansen A.P."/>
            <person name="Saus E."/>
            <person name="Boekhout T."/>
            <person name="Lass-Florl C."/>
            <person name="Gabaldon T."/>
        </authorList>
    </citation>
    <scope>NUCLEOTIDE SEQUENCE [LARGE SCALE GENOMIC DNA]</scope>
    <source>
        <strain evidence="2 3">CBS 180</strain>
    </source>
</reference>
<feature type="domain" description="Thioesterase" evidence="1">
    <location>
        <begin position="138"/>
        <end position="210"/>
    </location>
</feature>
<dbReference type="PANTHER" id="PTHR47260:SF4">
    <property type="entry name" value="MIOREX COMPLEX COMPONENT 3"/>
    <property type="match status" value="1"/>
</dbReference>